<gene>
    <name evidence="3" type="ORF">OVA965_LOCUS44632</name>
    <name evidence="4" type="ORF">TMI583_LOCUS47540</name>
</gene>
<dbReference type="Proteomes" id="UP000677228">
    <property type="component" value="Unassembled WGS sequence"/>
</dbReference>
<dbReference type="InterPro" id="IPR040024">
    <property type="entry name" value="PPP1R21"/>
</dbReference>
<evidence type="ECO:0000313" key="4">
    <source>
        <dbReference type="EMBL" id="CAF4490416.1"/>
    </source>
</evidence>
<dbReference type="SMART" id="SM01254">
    <property type="entry name" value="KLRAQ"/>
    <property type="match status" value="1"/>
</dbReference>
<feature type="domain" description="Protein phosphatase 1 regulatory subunit 21 N-terminal" evidence="2">
    <location>
        <begin position="12"/>
        <end position="117"/>
    </location>
</feature>
<feature type="non-terminal residue" evidence="4">
    <location>
        <position position="1"/>
    </location>
</feature>
<feature type="region of interest" description="Disordered" evidence="1">
    <location>
        <begin position="90"/>
        <end position="109"/>
    </location>
</feature>
<evidence type="ECO:0000313" key="3">
    <source>
        <dbReference type="EMBL" id="CAF1647313.1"/>
    </source>
</evidence>
<dbReference type="EMBL" id="CAJNOK010064709">
    <property type="protein sequence ID" value="CAF1647313.1"/>
    <property type="molecule type" value="Genomic_DNA"/>
</dbReference>
<evidence type="ECO:0000259" key="2">
    <source>
        <dbReference type="SMART" id="SM01254"/>
    </source>
</evidence>
<dbReference type="PANTHER" id="PTHR21448:SF0">
    <property type="entry name" value="PROTEIN PHOSPHATASE 1 REGULATORY SUBUNIT 21"/>
    <property type="match status" value="1"/>
</dbReference>
<dbReference type="InterPro" id="IPR019343">
    <property type="entry name" value="PPP1R21_N"/>
</dbReference>
<reference evidence="4" key="1">
    <citation type="submission" date="2021-02" db="EMBL/GenBank/DDBJ databases">
        <authorList>
            <person name="Nowell W R."/>
        </authorList>
    </citation>
    <scope>NUCLEOTIDE SEQUENCE</scope>
</reference>
<dbReference type="GO" id="GO:0016020">
    <property type="term" value="C:membrane"/>
    <property type="evidence" value="ECO:0007669"/>
    <property type="project" value="TreeGrafter"/>
</dbReference>
<dbReference type="Pfam" id="PF10205">
    <property type="entry name" value="KLRAQ"/>
    <property type="match status" value="1"/>
</dbReference>
<dbReference type="AlphaFoldDB" id="A0A8S2XBS1"/>
<comment type="caution">
    <text evidence="4">The sequence shown here is derived from an EMBL/GenBank/DDBJ whole genome shotgun (WGS) entry which is preliminary data.</text>
</comment>
<evidence type="ECO:0000313" key="5">
    <source>
        <dbReference type="Proteomes" id="UP000682733"/>
    </source>
</evidence>
<sequence>MSNNLDLAGKYQILANEFAKVRGQVTVLKKAIVDEQSKNQELQEHLNQKDQNLRRNTQEIETISFLNNQLRSRLEILQQELNDIELQSKLKKNKQQKRDLSFNDNRHSNDDVLMQELENKIKDYEILHRK</sequence>
<accession>A0A8S2XBS1</accession>
<feature type="compositionally biased region" description="Basic and acidic residues" evidence="1">
    <location>
        <begin position="96"/>
        <end position="109"/>
    </location>
</feature>
<organism evidence="4 5">
    <name type="scientific">Didymodactylos carnosus</name>
    <dbReference type="NCBI Taxonomy" id="1234261"/>
    <lineage>
        <taxon>Eukaryota</taxon>
        <taxon>Metazoa</taxon>
        <taxon>Spiralia</taxon>
        <taxon>Gnathifera</taxon>
        <taxon>Rotifera</taxon>
        <taxon>Eurotatoria</taxon>
        <taxon>Bdelloidea</taxon>
        <taxon>Philodinida</taxon>
        <taxon>Philodinidae</taxon>
        <taxon>Didymodactylos</taxon>
    </lineage>
</organism>
<name>A0A8S2XBS1_9BILA</name>
<protein>
    <recommendedName>
        <fullName evidence="2">Protein phosphatase 1 regulatory subunit 21 N-terminal domain-containing protein</fullName>
    </recommendedName>
</protein>
<evidence type="ECO:0000256" key="1">
    <source>
        <dbReference type="SAM" id="MobiDB-lite"/>
    </source>
</evidence>
<dbReference type="Proteomes" id="UP000682733">
    <property type="component" value="Unassembled WGS sequence"/>
</dbReference>
<dbReference type="EMBL" id="CAJOBA010092497">
    <property type="protein sequence ID" value="CAF4490416.1"/>
    <property type="molecule type" value="Genomic_DNA"/>
</dbReference>
<proteinExistence type="predicted"/>
<dbReference type="GO" id="GO:0005769">
    <property type="term" value="C:early endosome"/>
    <property type="evidence" value="ECO:0007669"/>
    <property type="project" value="TreeGrafter"/>
</dbReference>
<dbReference type="PANTHER" id="PTHR21448">
    <property type="entry name" value="SMOOTH MUSCLE MYOSIN HEAVY CHAIN-RELATED"/>
    <property type="match status" value="1"/>
</dbReference>